<dbReference type="Proteomes" id="UP000002051">
    <property type="component" value="Chromosome 4"/>
</dbReference>
<keyword evidence="6" id="KW-1185">Reference proteome</keyword>
<dbReference type="InterPro" id="IPR027417">
    <property type="entry name" value="P-loop_NTPase"/>
</dbReference>
<keyword evidence="1" id="KW-0227">DNA damage</keyword>
<gene>
    <name evidence="4" type="ordered locus">MTR_4g086180</name>
</gene>
<evidence type="ECO:0000259" key="2">
    <source>
        <dbReference type="Pfam" id="PF05970"/>
    </source>
</evidence>
<keyword evidence="1" id="KW-0547">Nucleotide-binding</keyword>
<dbReference type="PANTHER" id="PTHR10492:SF101">
    <property type="entry name" value="ATP-DEPENDENT DNA HELICASE"/>
    <property type="match status" value="1"/>
</dbReference>
<dbReference type="GO" id="GO:0000723">
    <property type="term" value="P:telomere maintenance"/>
    <property type="evidence" value="ECO:0007669"/>
    <property type="project" value="InterPro"/>
</dbReference>
<dbReference type="Pfam" id="PF05970">
    <property type="entry name" value="PIF1"/>
    <property type="match status" value="1"/>
</dbReference>
<comment type="similarity">
    <text evidence="1">Belongs to the helicase family.</text>
</comment>
<feature type="domain" description="DNA helicase Pif1-like DEAD-box helicase" evidence="2">
    <location>
        <begin position="28"/>
        <end position="231"/>
    </location>
</feature>
<dbReference type="GO" id="GO:0006310">
    <property type="term" value="P:DNA recombination"/>
    <property type="evidence" value="ECO:0007669"/>
    <property type="project" value="UniProtKB-KW"/>
</dbReference>
<dbReference type="Pfam" id="PF21530">
    <property type="entry name" value="Pif1_2B_dom"/>
    <property type="match status" value="1"/>
</dbReference>
<reference evidence="4 6" key="1">
    <citation type="journal article" date="2011" name="Nature">
        <title>The Medicago genome provides insight into the evolution of rhizobial symbioses.</title>
        <authorList>
            <person name="Young N.D."/>
            <person name="Debelle F."/>
            <person name="Oldroyd G.E."/>
            <person name="Geurts R."/>
            <person name="Cannon S.B."/>
            <person name="Udvardi M.K."/>
            <person name="Benedito V.A."/>
            <person name="Mayer K.F."/>
            <person name="Gouzy J."/>
            <person name="Schoof H."/>
            <person name="Van de Peer Y."/>
            <person name="Proost S."/>
            <person name="Cook D.R."/>
            <person name="Meyers B.C."/>
            <person name="Spannagl M."/>
            <person name="Cheung F."/>
            <person name="De Mita S."/>
            <person name="Krishnakumar V."/>
            <person name="Gundlach H."/>
            <person name="Zhou S."/>
            <person name="Mudge J."/>
            <person name="Bharti A.K."/>
            <person name="Murray J.D."/>
            <person name="Naoumkina M.A."/>
            <person name="Rosen B."/>
            <person name="Silverstein K.A."/>
            <person name="Tang H."/>
            <person name="Rombauts S."/>
            <person name="Zhao P.X."/>
            <person name="Zhou P."/>
            <person name="Barbe V."/>
            <person name="Bardou P."/>
            <person name="Bechner M."/>
            <person name="Bellec A."/>
            <person name="Berger A."/>
            <person name="Berges H."/>
            <person name="Bidwell S."/>
            <person name="Bisseling T."/>
            <person name="Choisne N."/>
            <person name="Couloux A."/>
            <person name="Denny R."/>
            <person name="Deshpande S."/>
            <person name="Dai X."/>
            <person name="Doyle J.J."/>
            <person name="Dudez A.M."/>
            <person name="Farmer A.D."/>
            <person name="Fouteau S."/>
            <person name="Franken C."/>
            <person name="Gibelin C."/>
            <person name="Gish J."/>
            <person name="Goldstein S."/>
            <person name="Gonzalez A.J."/>
            <person name="Green P.J."/>
            <person name="Hallab A."/>
            <person name="Hartog M."/>
            <person name="Hua A."/>
            <person name="Humphray S.J."/>
            <person name="Jeong D.H."/>
            <person name="Jing Y."/>
            <person name="Jocker A."/>
            <person name="Kenton S.M."/>
            <person name="Kim D.J."/>
            <person name="Klee K."/>
            <person name="Lai H."/>
            <person name="Lang C."/>
            <person name="Lin S."/>
            <person name="Macmil S.L."/>
            <person name="Magdelenat G."/>
            <person name="Matthews L."/>
            <person name="McCorrison J."/>
            <person name="Monaghan E.L."/>
            <person name="Mun J.H."/>
            <person name="Najar F.Z."/>
            <person name="Nicholson C."/>
            <person name="Noirot C."/>
            <person name="O'Bleness M."/>
            <person name="Paule C.R."/>
            <person name="Poulain J."/>
            <person name="Prion F."/>
            <person name="Qin B."/>
            <person name="Qu C."/>
            <person name="Retzel E.F."/>
            <person name="Riddle C."/>
            <person name="Sallet E."/>
            <person name="Samain S."/>
            <person name="Samson N."/>
            <person name="Sanders I."/>
            <person name="Saurat O."/>
            <person name="Scarpelli C."/>
            <person name="Schiex T."/>
            <person name="Segurens B."/>
            <person name="Severin A.J."/>
            <person name="Sherrier D.J."/>
            <person name="Shi R."/>
            <person name="Sims S."/>
            <person name="Singer S.R."/>
            <person name="Sinharoy S."/>
            <person name="Sterck L."/>
            <person name="Viollet A."/>
            <person name="Wang B.B."/>
            <person name="Wang K."/>
            <person name="Wang M."/>
            <person name="Wang X."/>
            <person name="Warfsmann J."/>
            <person name="Weissenbach J."/>
            <person name="White D.D."/>
            <person name="White J.D."/>
            <person name="Wiley G.B."/>
            <person name="Wincker P."/>
            <person name="Xing Y."/>
            <person name="Yang L."/>
            <person name="Yao Z."/>
            <person name="Ying F."/>
            <person name="Zhai J."/>
            <person name="Zhou L."/>
            <person name="Zuber A."/>
            <person name="Denarie J."/>
            <person name="Dixon R.A."/>
            <person name="May G.D."/>
            <person name="Schwartz D.C."/>
            <person name="Rogers J."/>
            <person name="Quetier F."/>
            <person name="Town C.D."/>
            <person name="Roe B.A."/>
        </authorList>
    </citation>
    <scope>NUCLEOTIDE SEQUENCE [LARGE SCALE GENOMIC DNA]</scope>
    <source>
        <strain evidence="4">A17</strain>
        <strain evidence="5 6">cv. Jemalong A17</strain>
    </source>
</reference>
<dbReference type="GO" id="GO:0006281">
    <property type="term" value="P:DNA repair"/>
    <property type="evidence" value="ECO:0007669"/>
    <property type="project" value="UniProtKB-KW"/>
</dbReference>
<keyword evidence="1" id="KW-0067">ATP-binding</keyword>
<sequence length="432" mass="48726">MKIIQFQGVIQEELSVQIPNEDIESIQMLNHDQMVAFNTIMHAIDHNHKHSQVFFVDGPDGTGKTFLYRALMATLRNRGKIGLATASSGITATLLSGGITAHSRFNLPYDVQPNSFCDIKKQKDLAKLFRVATAIIWDEAPMTNKYCLEALDRSLRDILDCDALFGGKVMIMGGDFRQVLPLIQKGSKAQLISACIIRSNLWANIKVLHLVQNMRSMNDPEFAQFLMRIGDSVEPTKLNAMVRIPHQIALPWEGEQSIQTLIDHIFPQLNLHGWDASYMVERAIITLTNDDVQKLNDIIINQFSGEEHNLLSFDEVEGDTHNLYQREFLNSIAQGSIPPHILKVKKGAPLMLLRNIDPRYGLCNGTRLLCRGLFKNMLDVKILTGSNAGKRAFLRKQFSVKLSFAITINKSQGRTIPNVRIYLPRHVFSHGQ</sequence>
<dbReference type="HOGENOM" id="CLU_001324_14_3_1"/>
<name>G7JL89_MEDTR</name>
<dbReference type="PANTHER" id="PTHR10492">
    <property type="match status" value="1"/>
</dbReference>
<keyword evidence="1 4" id="KW-0347">Helicase</keyword>
<dbReference type="GO" id="GO:0043139">
    <property type="term" value="F:5'-3' DNA helicase activity"/>
    <property type="evidence" value="ECO:0007669"/>
    <property type="project" value="UniProtKB-EC"/>
</dbReference>
<dbReference type="EnsemblPlants" id="AES90176">
    <property type="protein sequence ID" value="AES90176"/>
    <property type="gene ID" value="MTR_4g086180"/>
</dbReference>
<dbReference type="Gene3D" id="3.40.50.300">
    <property type="entry name" value="P-loop containing nucleotide triphosphate hydrolases"/>
    <property type="match status" value="1"/>
</dbReference>
<dbReference type="GO" id="GO:0005524">
    <property type="term" value="F:ATP binding"/>
    <property type="evidence" value="ECO:0007669"/>
    <property type="project" value="UniProtKB-KW"/>
</dbReference>
<reference evidence="4 6" key="2">
    <citation type="journal article" date="2014" name="BMC Genomics">
        <title>An improved genome release (version Mt4.0) for the model legume Medicago truncatula.</title>
        <authorList>
            <person name="Tang H."/>
            <person name="Krishnakumar V."/>
            <person name="Bidwell S."/>
            <person name="Rosen B."/>
            <person name="Chan A."/>
            <person name="Zhou S."/>
            <person name="Gentzbittel L."/>
            <person name="Childs K.L."/>
            <person name="Yandell M."/>
            <person name="Gundlach H."/>
            <person name="Mayer K.F."/>
            <person name="Schwartz D.C."/>
            <person name="Town C.D."/>
        </authorList>
    </citation>
    <scope>GENOME REANNOTATION</scope>
    <source>
        <strain evidence="5 6">cv. Jemalong A17</strain>
    </source>
</reference>
<dbReference type="EMBL" id="CM001220">
    <property type="protein sequence ID" value="AES90176.1"/>
    <property type="molecule type" value="Genomic_DNA"/>
</dbReference>
<keyword evidence="1" id="KW-0234">DNA repair</keyword>
<comment type="catalytic activity">
    <reaction evidence="1">
        <text>ATP + H2O = ADP + phosphate + H(+)</text>
        <dbReference type="Rhea" id="RHEA:13065"/>
        <dbReference type="ChEBI" id="CHEBI:15377"/>
        <dbReference type="ChEBI" id="CHEBI:15378"/>
        <dbReference type="ChEBI" id="CHEBI:30616"/>
        <dbReference type="ChEBI" id="CHEBI:43474"/>
        <dbReference type="ChEBI" id="CHEBI:456216"/>
        <dbReference type="EC" id="5.6.2.3"/>
    </reaction>
</comment>
<reference evidence="5" key="3">
    <citation type="submission" date="2015-04" db="UniProtKB">
        <authorList>
            <consortium name="EnsemblPlants"/>
        </authorList>
    </citation>
    <scope>IDENTIFICATION</scope>
    <source>
        <strain evidence="5">cv. Jemalong A17</strain>
    </source>
</reference>
<dbReference type="OMA" id="FHSREVE"/>
<evidence type="ECO:0000256" key="1">
    <source>
        <dbReference type="RuleBase" id="RU363044"/>
    </source>
</evidence>
<proteinExistence type="inferred from homology"/>
<dbReference type="AlphaFoldDB" id="G7JL89"/>
<dbReference type="EC" id="5.6.2.3" evidence="1"/>
<accession>G7JL89</accession>
<evidence type="ECO:0000313" key="5">
    <source>
        <dbReference type="EnsemblPlants" id="AES90176"/>
    </source>
</evidence>
<dbReference type="SUPFAM" id="SSF52540">
    <property type="entry name" value="P-loop containing nucleoside triphosphate hydrolases"/>
    <property type="match status" value="2"/>
</dbReference>
<evidence type="ECO:0000313" key="4">
    <source>
        <dbReference type="EMBL" id="AES90176.1"/>
    </source>
</evidence>
<dbReference type="eggNOG" id="KOG0987">
    <property type="taxonomic scope" value="Eukaryota"/>
</dbReference>
<evidence type="ECO:0000313" key="6">
    <source>
        <dbReference type="Proteomes" id="UP000002051"/>
    </source>
</evidence>
<dbReference type="InterPro" id="IPR049163">
    <property type="entry name" value="Pif1-like_2B_dom"/>
</dbReference>
<organism evidence="4 6">
    <name type="scientific">Medicago truncatula</name>
    <name type="common">Barrel medic</name>
    <name type="synonym">Medicago tribuloides</name>
    <dbReference type="NCBI Taxonomy" id="3880"/>
    <lineage>
        <taxon>Eukaryota</taxon>
        <taxon>Viridiplantae</taxon>
        <taxon>Streptophyta</taxon>
        <taxon>Embryophyta</taxon>
        <taxon>Tracheophyta</taxon>
        <taxon>Spermatophyta</taxon>
        <taxon>Magnoliopsida</taxon>
        <taxon>eudicotyledons</taxon>
        <taxon>Gunneridae</taxon>
        <taxon>Pentapetalae</taxon>
        <taxon>rosids</taxon>
        <taxon>fabids</taxon>
        <taxon>Fabales</taxon>
        <taxon>Fabaceae</taxon>
        <taxon>Papilionoideae</taxon>
        <taxon>50 kb inversion clade</taxon>
        <taxon>NPAAA clade</taxon>
        <taxon>Hologalegina</taxon>
        <taxon>IRL clade</taxon>
        <taxon>Trifolieae</taxon>
        <taxon>Medicago</taxon>
    </lineage>
</organism>
<keyword evidence="1" id="KW-0233">DNA recombination</keyword>
<protein>
    <recommendedName>
        <fullName evidence="1">ATP-dependent DNA helicase</fullName>
        <ecNumber evidence="1">5.6.2.3</ecNumber>
    </recommendedName>
</protein>
<comment type="cofactor">
    <cofactor evidence="1">
        <name>Mg(2+)</name>
        <dbReference type="ChEBI" id="CHEBI:18420"/>
    </cofactor>
</comment>
<keyword evidence="1" id="KW-0378">Hydrolase</keyword>
<dbReference type="InterPro" id="IPR010285">
    <property type="entry name" value="DNA_helicase_pif1-like_DEAD"/>
</dbReference>
<dbReference type="PaxDb" id="3880-AES90176"/>
<evidence type="ECO:0000259" key="3">
    <source>
        <dbReference type="Pfam" id="PF21530"/>
    </source>
</evidence>
<dbReference type="GO" id="GO:0016787">
    <property type="term" value="F:hydrolase activity"/>
    <property type="evidence" value="ECO:0007669"/>
    <property type="project" value="UniProtKB-KW"/>
</dbReference>
<feature type="domain" description="DNA helicase Pif1-like 2B" evidence="3">
    <location>
        <begin position="327"/>
        <end position="370"/>
    </location>
</feature>